<comment type="caution">
    <text evidence="3">The sequence shown here is derived from an EMBL/GenBank/DDBJ whole genome shotgun (WGS) entry which is preliminary data.</text>
</comment>
<protein>
    <recommendedName>
        <fullName evidence="5">Cystathionine beta-synthase</fullName>
    </recommendedName>
</protein>
<dbReference type="InterPro" id="IPR000277">
    <property type="entry name" value="Cys/Met-Metab_PyrdxlP-dep_enz"/>
</dbReference>
<evidence type="ECO:0000256" key="2">
    <source>
        <dbReference type="ARBA" id="ARBA00022898"/>
    </source>
</evidence>
<sequence>MALVSFDVVKQYLPSILGNIPYEWRGTTFANSALLGRETFAENIATLIKTKQAAKNLTITDDELTATGNAEDYLRVSSNISTLLEFVLGSQNNLPVAQVFSFGSTTMPIISVLLTAKQPVILYIDQGLTSPLSTEQIAALQLLNTNLTVRNGKPLADANSVVLAYQTSSAKVANADGVVTPNSILYIYNPVKIVPADVLVIRKRLATPLTTPVCEKYLQEIAGVKVTADQDRSTPEALNQFYDHLQTMSGTDVKRDAQPVIFTAGLPSVCTLWLALLQKGGADVLMASTAYGGSSQLTDIFTSRAPTLFTKATFDITGKNEISTSIKNALDALAPKAKTPTTVLFVEIPTNPDMKVPDMATLARHLTAYQQSTGKEVLLLVDTTFAPACQVLRKMSAVAPQLTTMVFISMSKSVSRGFTTAGTIIANSNSAKSVEILEKVRWTGALLDTTAKHDQLFRLTSNHVGVEDRNVRAYQVTAAAGKALVDAVKKYAKGYVMDLAFVTPEQAAAGFTTSTFSFNLPPLPHASAAENIALAQRFVDLLTAHKAFKPCVSFGQDNGMIYCTVPATSTQGAIKAEDKAKQLVGGVELCRLSFSPNADLPAVLSVIENAIKTIYA</sequence>
<dbReference type="EMBL" id="JNBS01001135">
    <property type="protein sequence ID" value="OQS02393.1"/>
    <property type="molecule type" value="Genomic_DNA"/>
</dbReference>
<dbReference type="InterPro" id="IPR015421">
    <property type="entry name" value="PyrdxlP-dep_Trfase_major"/>
</dbReference>
<dbReference type="OrthoDB" id="3512640at2759"/>
<dbReference type="GO" id="GO:0016846">
    <property type="term" value="F:carbon-sulfur lyase activity"/>
    <property type="evidence" value="ECO:0007669"/>
    <property type="project" value="TreeGrafter"/>
</dbReference>
<accession>A0A1V9ZWJ3</accession>
<name>A0A1V9ZWJ3_9STRA</name>
<proteinExistence type="predicted"/>
<dbReference type="Proteomes" id="UP000243217">
    <property type="component" value="Unassembled WGS sequence"/>
</dbReference>
<dbReference type="AlphaFoldDB" id="A0A1V9ZWJ3"/>
<keyword evidence="2" id="KW-0663">Pyridoxal phosphate</keyword>
<dbReference type="PANTHER" id="PTHR11808">
    <property type="entry name" value="TRANS-SULFURATION ENZYME FAMILY MEMBER"/>
    <property type="match status" value="1"/>
</dbReference>
<evidence type="ECO:0000313" key="3">
    <source>
        <dbReference type="EMBL" id="OQS02393.1"/>
    </source>
</evidence>
<dbReference type="STRING" id="74557.A0A1V9ZWJ3"/>
<comment type="cofactor">
    <cofactor evidence="1">
        <name>pyridoxal 5'-phosphate</name>
        <dbReference type="ChEBI" id="CHEBI:597326"/>
    </cofactor>
</comment>
<dbReference type="GO" id="GO:0019346">
    <property type="term" value="P:transsulfuration"/>
    <property type="evidence" value="ECO:0007669"/>
    <property type="project" value="InterPro"/>
</dbReference>
<dbReference type="GO" id="GO:0005737">
    <property type="term" value="C:cytoplasm"/>
    <property type="evidence" value="ECO:0007669"/>
    <property type="project" value="TreeGrafter"/>
</dbReference>
<dbReference type="Pfam" id="PF01053">
    <property type="entry name" value="Cys_Met_Meta_PP"/>
    <property type="match status" value="1"/>
</dbReference>
<dbReference type="Gene3D" id="3.40.640.10">
    <property type="entry name" value="Type I PLP-dependent aspartate aminotransferase-like (Major domain)"/>
    <property type="match status" value="1"/>
</dbReference>
<keyword evidence="4" id="KW-1185">Reference proteome</keyword>
<dbReference type="SUPFAM" id="SSF53383">
    <property type="entry name" value="PLP-dependent transferases"/>
    <property type="match status" value="1"/>
</dbReference>
<gene>
    <name evidence="3" type="ORF">THRCLA_05230</name>
</gene>
<dbReference type="InterPro" id="IPR015424">
    <property type="entry name" value="PyrdxlP-dep_Trfase"/>
</dbReference>
<evidence type="ECO:0008006" key="5">
    <source>
        <dbReference type="Google" id="ProtNLM"/>
    </source>
</evidence>
<organism evidence="3 4">
    <name type="scientific">Thraustotheca clavata</name>
    <dbReference type="NCBI Taxonomy" id="74557"/>
    <lineage>
        <taxon>Eukaryota</taxon>
        <taxon>Sar</taxon>
        <taxon>Stramenopiles</taxon>
        <taxon>Oomycota</taxon>
        <taxon>Saprolegniomycetes</taxon>
        <taxon>Saprolegniales</taxon>
        <taxon>Achlyaceae</taxon>
        <taxon>Thraustotheca</taxon>
    </lineage>
</organism>
<reference evidence="3 4" key="1">
    <citation type="journal article" date="2014" name="Genome Biol. Evol.">
        <title>The secreted proteins of Achlya hypogyna and Thraustotheca clavata identify the ancestral oomycete secretome and reveal gene acquisitions by horizontal gene transfer.</title>
        <authorList>
            <person name="Misner I."/>
            <person name="Blouin N."/>
            <person name="Leonard G."/>
            <person name="Richards T.A."/>
            <person name="Lane C.E."/>
        </authorList>
    </citation>
    <scope>NUCLEOTIDE SEQUENCE [LARGE SCALE GENOMIC DNA]</scope>
    <source>
        <strain evidence="3 4">ATCC 34112</strain>
    </source>
</reference>
<evidence type="ECO:0000313" key="4">
    <source>
        <dbReference type="Proteomes" id="UP000243217"/>
    </source>
</evidence>
<dbReference type="GO" id="GO:0030170">
    <property type="term" value="F:pyridoxal phosphate binding"/>
    <property type="evidence" value="ECO:0007669"/>
    <property type="project" value="InterPro"/>
</dbReference>
<evidence type="ECO:0000256" key="1">
    <source>
        <dbReference type="ARBA" id="ARBA00001933"/>
    </source>
</evidence>